<accession>A0ABT7E3E3</accession>
<feature type="signal peptide" evidence="1">
    <location>
        <begin position="1"/>
        <end position="31"/>
    </location>
</feature>
<reference evidence="2" key="1">
    <citation type="submission" date="2023-03" db="EMBL/GenBank/DDBJ databases">
        <title>Chitinimonas shenzhenensis gen. nov., sp. nov., a novel member of family Burkholderiaceae isolated from activated sludge collected in Shen Zhen, China.</title>
        <authorList>
            <person name="Wang X."/>
        </authorList>
    </citation>
    <scope>NUCLEOTIDE SEQUENCE</scope>
    <source>
        <strain evidence="2">DQS-5</strain>
    </source>
</reference>
<dbReference type="Proteomes" id="UP001172778">
    <property type="component" value="Unassembled WGS sequence"/>
</dbReference>
<keyword evidence="1" id="KW-0732">Signal</keyword>
<dbReference type="EMBL" id="JARRAF010000054">
    <property type="protein sequence ID" value="MDK2126830.1"/>
    <property type="molecule type" value="Genomic_DNA"/>
</dbReference>
<comment type="caution">
    <text evidence="2">The sequence shown here is derived from an EMBL/GenBank/DDBJ whole genome shotgun (WGS) entry which is preliminary data.</text>
</comment>
<proteinExistence type="predicted"/>
<protein>
    <recommendedName>
        <fullName evidence="4">Carbohydrate binding family 9 domain-containing protein</fullName>
    </recommendedName>
</protein>
<dbReference type="RefSeq" id="WP_284103152.1">
    <property type="nucleotide sequence ID" value="NZ_JARRAF010000054.1"/>
</dbReference>
<dbReference type="Gene3D" id="2.60.40.1190">
    <property type="match status" value="1"/>
</dbReference>
<evidence type="ECO:0008006" key="4">
    <source>
        <dbReference type="Google" id="ProtNLM"/>
    </source>
</evidence>
<gene>
    <name evidence="2" type="ORF">PZA18_22550</name>
</gene>
<sequence>MKSTVSFQSAGFRLRHLCAAMLCVLPAASLATSFKAHTLTAADPPMVVDGRLDEAVWQQAAVHSEFSQLEPLAGGAVPPALRTEARVVVDAHALIIGIRAWDAQAPNVVLSRRDAVERDQDMIGIWLDPTGRGESAMFVRVSLAGVVSDGLYSAADDEDDLGPDYPVQVGVTRLADGYSMEVRWPLAGLRYPFDGSAPWKIMVGRAIPGAEDLLLVSGPADENALSVLNASLPLEGMDAVLRQHRSQTEAQAMVEWTGRTKDSNGHQTNQGSLGAEGWWRPRADWIFNATLNPDYALVEIDAPQASGNQALAQAQPEKRRYFLESADVLGLTLPAFYSRAIGDLRWGVRGTWRGDQADASLLLLQDRAGTGVLRGRPWGTEDWKLDAPSQVQLLRARSQHPQADGGLMNGVMLGRRALDSARRNEVVGVDGLWRQSEGGRHVQAQWNVMTSHNTIARDESSDTGLTSREARSGERGGRAWLKGLYNDETWRNEAEATFISPGFVNLLGFGDQAGLWQTSLDLNRKFGARQLPWGEAGLSLHQTELHLGLNEVRSLRDQDRAEPGNEVIRRELRLGGEVSAPGRTTVWLNVGADRQRAHSGGKLHATPALHGGLATSPWPWLARLSLKGSWGQQLDADDDRVGRGGWWSLSAKMRWPLAGGRSLELDPALTGVRIAAGDGEGGLKESGLRLLALWHFNANSSLRAIFQQERSEREASASQAAWVDRSSHRSLLWRHRLNAKWQVSTGLQWDRPVAEPPRREWFIKLQGTMESW</sequence>
<name>A0ABT7E3E3_9NEIS</name>
<feature type="chain" id="PRO_5045093994" description="Carbohydrate binding family 9 domain-containing protein" evidence="1">
    <location>
        <begin position="32"/>
        <end position="772"/>
    </location>
</feature>
<keyword evidence="3" id="KW-1185">Reference proteome</keyword>
<organism evidence="2 3">
    <name type="scientific">Parachitinimonas caeni</name>
    <dbReference type="NCBI Taxonomy" id="3031301"/>
    <lineage>
        <taxon>Bacteria</taxon>
        <taxon>Pseudomonadati</taxon>
        <taxon>Pseudomonadota</taxon>
        <taxon>Betaproteobacteria</taxon>
        <taxon>Neisseriales</taxon>
        <taxon>Chitinibacteraceae</taxon>
        <taxon>Parachitinimonas</taxon>
    </lineage>
</organism>
<evidence type="ECO:0000256" key="1">
    <source>
        <dbReference type="SAM" id="SignalP"/>
    </source>
</evidence>
<dbReference type="SUPFAM" id="SSF49344">
    <property type="entry name" value="CBD9-like"/>
    <property type="match status" value="1"/>
</dbReference>
<evidence type="ECO:0000313" key="2">
    <source>
        <dbReference type="EMBL" id="MDK2126830.1"/>
    </source>
</evidence>
<evidence type="ECO:0000313" key="3">
    <source>
        <dbReference type="Proteomes" id="UP001172778"/>
    </source>
</evidence>